<dbReference type="Proteomes" id="UP000267352">
    <property type="component" value="Segment"/>
</dbReference>
<organism evidence="1">
    <name type="scientific">White spot syndrome virus</name>
    <dbReference type="NCBI Taxonomy" id="342409"/>
    <lineage>
        <taxon>Viruses</taxon>
        <taxon>Viruses incertae sedis</taxon>
        <taxon>Naldaviricetes</taxon>
        <taxon>Nimaviridae</taxon>
        <taxon>Whispovirus</taxon>
    </lineage>
</organism>
<sequence length="42" mass="4975">MLKSSFSSVRLVTYRNINQHFLIEFKVQLGKMIGMKWSVVEE</sequence>
<accession>A0A2I6SBE7</accession>
<reference evidence="1" key="1">
    <citation type="submission" date="2017-12" db="EMBL/GenBank/DDBJ databases">
        <authorList>
            <person name="Katneni V.K."/>
            <person name="Shekhar M.S."/>
            <person name="Otta S.K."/>
            <person name="Karthic K."/>
            <person name="Jangam A.K."/>
            <person name="Gopikrishna G."/>
            <person name="Vijayan K.K."/>
        </authorList>
    </citation>
    <scope>NUCLEOTIDE SEQUENCE [LARGE SCALE GENOMIC DNA]</scope>
    <source>
        <strain evidence="1">IN_AP4RU</strain>
    </source>
</reference>
<name>A0A2I6SBE7_9VIRU</name>
<reference evidence="1" key="2">
    <citation type="journal article" date="2018" name="Genome Announc.">
        <title>First Report of a Complete Genome Sequence of White spot syndrome virus from India.</title>
        <authorList>
            <person name="Vinaya Kumar K."/>
            <person name="Shekhar M.S."/>
            <person name="Otta S.K."/>
            <person name="Karthic K."/>
            <person name="Ashok Kumar J."/>
            <person name="Gopikrishna G."/>
            <person name="Vijayan K.K."/>
        </authorList>
    </citation>
    <scope>NUCLEOTIDE SEQUENCE</scope>
    <source>
        <strain evidence="1">IN_AP4RU</strain>
    </source>
</reference>
<protein>
    <submittedName>
        <fullName evidence="1">WSSV002</fullName>
    </submittedName>
</protein>
<proteinExistence type="predicted"/>
<evidence type="ECO:0000313" key="1">
    <source>
        <dbReference type="EMBL" id="AUO14880.1"/>
    </source>
</evidence>
<dbReference type="EMBL" id="MG702567">
    <property type="protein sequence ID" value="AUO14880.1"/>
    <property type="molecule type" value="Genomic_DNA"/>
</dbReference>